<dbReference type="GO" id="GO:0005802">
    <property type="term" value="C:trans-Golgi network"/>
    <property type="evidence" value="ECO:0007669"/>
    <property type="project" value="UniProtKB-ARBA"/>
</dbReference>
<keyword evidence="7" id="KW-0472">Membrane</keyword>
<dbReference type="CDD" id="cd21445">
    <property type="entry name" value="SNARE_NTD_AtSYP61-like"/>
    <property type="match status" value="1"/>
</dbReference>
<gene>
    <name evidence="13" type="ORF">AT9943_LOCUS2404</name>
</gene>
<keyword evidence="3" id="KW-0812">Transmembrane</keyword>
<protein>
    <submittedName>
        <fullName evidence="13">(thale cress) hypothetical protein</fullName>
    </submittedName>
</protein>
<dbReference type="Pfam" id="PF05739">
    <property type="entry name" value="SNARE"/>
    <property type="match status" value="1"/>
</dbReference>
<keyword evidence="10" id="KW-0175">Coiled coil</keyword>
<comment type="similarity">
    <text evidence="1">Belongs to the syntaxin family.</text>
</comment>
<dbReference type="GO" id="GO:0048193">
    <property type="term" value="P:Golgi vesicle transport"/>
    <property type="evidence" value="ECO:0007669"/>
    <property type="project" value="InterPro"/>
</dbReference>
<evidence type="ECO:0000256" key="1">
    <source>
        <dbReference type="ARBA" id="ARBA00009063"/>
    </source>
</evidence>
<dbReference type="AlphaFoldDB" id="A0A7G2DTL8"/>
<comment type="similarity">
    <text evidence="9">Belongs to the UPF0725 (EMB2204) family.</text>
</comment>
<feature type="region of interest" description="Disordered" evidence="11">
    <location>
        <begin position="546"/>
        <end position="570"/>
    </location>
</feature>
<dbReference type="PROSITE" id="PS00914">
    <property type="entry name" value="SYNTAXIN"/>
    <property type="match status" value="1"/>
</dbReference>
<dbReference type="InterPro" id="IPR006462">
    <property type="entry name" value="MS5"/>
</dbReference>
<keyword evidence="6" id="KW-0333">Golgi apparatus</keyword>
<evidence type="ECO:0000256" key="11">
    <source>
        <dbReference type="SAM" id="MobiDB-lite"/>
    </source>
</evidence>
<evidence type="ECO:0000256" key="8">
    <source>
        <dbReference type="ARBA" id="ARBA00037801"/>
    </source>
</evidence>
<dbReference type="PANTHER" id="PTHR31260">
    <property type="entry name" value="CYSTATIN/MONELLIN SUPERFAMILY PROTEIN"/>
    <property type="match status" value="1"/>
</dbReference>
<dbReference type="GO" id="GO:0005484">
    <property type="term" value="F:SNAP receptor activity"/>
    <property type="evidence" value="ECO:0007669"/>
    <property type="project" value="InterPro"/>
</dbReference>
<dbReference type="PANTHER" id="PTHR31260:SF77">
    <property type="entry name" value="(RAPE) HYPOTHETICAL PROTEIN"/>
    <property type="match status" value="1"/>
</dbReference>
<evidence type="ECO:0000259" key="12">
    <source>
        <dbReference type="PROSITE" id="PS50192"/>
    </source>
</evidence>
<dbReference type="NCBIfam" id="TIGR01572">
    <property type="entry name" value="A_thl_para_3677"/>
    <property type="match status" value="1"/>
</dbReference>
<name>A0A7G2DTL8_ARATH</name>
<evidence type="ECO:0000256" key="4">
    <source>
        <dbReference type="ARBA" id="ARBA00022927"/>
    </source>
</evidence>
<dbReference type="InterPro" id="IPR006012">
    <property type="entry name" value="Syntaxin/epimorphin_CS"/>
</dbReference>
<dbReference type="CDD" id="cd15841">
    <property type="entry name" value="SNARE_Qc"/>
    <property type="match status" value="1"/>
</dbReference>
<sequence length="570" mass="64980">MSSAQDPFYIVKEEIQDSIDKLQSTFHKWERISPDMGDQAHVAKELVATCGSIEWQVDELEKAITVAAKDPSWYGIDEAELEKRRRWTSNARTQVRNVKSGVLAGKVSSGAGHASEVRRELMRMPNSGEASRYDQYGGRDDDGFVQSESDRQMLLIKQQDEELDELSKSVQRIGGVGLTIHDELVAQERIIDELDTEMDSTKNRLEFVQKKVGMVMKKAGAKGQMMMICFLLVLSDTHKEAQENMSTEDAVCFTGEEYARHVREYWRGVAESDGFDSEDIRSPVVLTGLFHYDCQSGRRYPDPLLVKRYALLGLHRFNILQGTSFELAALQKFNKTMNLTSSYYITLLANEPGAIPLQKTFQVRVDERKYDTLDLTVAIARLKKDQNEAAETTKEPFVPHFCCSAVSDGVFQGPLPDWPSDDALRHDRNRFYELEISEWQATDWISLYLELLILATDRGMFGVAQTGLPQVQILKVVIETEEENEKPLDKRLNARRAHVYITFTGLPKSPRLVEIGEHVERKAIIRRVIDDSGYLTLLGKFWSGKDTEQRSKTRQSEEKVESSQKRSRLC</sequence>
<feature type="coiled-coil region" evidence="10">
    <location>
        <begin position="184"/>
        <end position="211"/>
    </location>
</feature>
<proteinExistence type="inferred from homology"/>
<evidence type="ECO:0000256" key="10">
    <source>
        <dbReference type="SAM" id="Coils"/>
    </source>
</evidence>
<evidence type="ECO:0000313" key="13">
    <source>
        <dbReference type="EMBL" id="CAD5313927.1"/>
    </source>
</evidence>
<comment type="subcellular location">
    <subcellularLocation>
        <location evidence="8">Golgi apparatus</location>
        <location evidence="8">trans-Golgi network membrane</location>
        <topology evidence="8">Single-pass type IV membrane protein</topology>
    </subcellularLocation>
</comment>
<dbReference type="GO" id="GO:0031090">
    <property type="term" value="C:organelle membrane"/>
    <property type="evidence" value="ECO:0007669"/>
    <property type="project" value="UniProtKB-ARBA"/>
</dbReference>
<dbReference type="Gene3D" id="1.20.5.110">
    <property type="match status" value="1"/>
</dbReference>
<evidence type="ECO:0000256" key="6">
    <source>
        <dbReference type="ARBA" id="ARBA00023034"/>
    </source>
</evidence>
<keyword evidence="4" id="KW-0653">Protein transport</keyword>
<feature type="domain" description="T-SNARE coiled-coil homology" evidence="12">
    <location>
        <begin position="153"/>
        <end position="215"/>
    </location>
</feature>
<dbReference type="Pfam" id="PF04776">
    <property type="entry name" value="protein_MS5"/>
    <property type="match status" value="1"/>
</dbReference>
<dbReference type="SUPFAM" id="SSF47661">
    <property type="entry name" value="t-snare proteins"/>
    <property type="match status" value="1"/>
</dbReference>
<evidence type="ECO:0000256" key="2">
    <source>
        <dbReference type="ARBA" id="ARBA00022448"/>
    </source>
</evidence>
<keyword evidence="5" id="KW-1133">Transmembrane helix</keyword>
<dbReference type="SUPFAM" id="SSF58038">
    <property type="entry name" value="SNARE fusion complex"/>
    <property type="match status" value="1"/>
</dbReference>
<keyword evidence="2" id="KW-0813">Transport</keyword>
<dbReference type="Proteomes" id="UP000516314">
    <property type="component" value="Chromosome 1"/>
</dbReference>
<evidence type="ECO:0000256" key="5">
    <source>
        <dbReference type="ARBA" id="ARBA00022989"/>
    </source>
</evidence>
<evidence type="ECO:0000313" key="14">
    <source>
        <dbReference type="Proteomes" id="UP000516314"/>
    </source>
</evidence>
<accession>A0A7G2DTL8</accession>
<dbReference type="FunFam" id="1.20.5.110:FF:000034">
    <property type="entry name" value="syntaxin-61 isoform X1"/>
    <property type="match status" value="1"/>
</dbReference>
<dbReference type="GO" id="GO:0006886">
    <property type="term" value="P:intracellular protein transport"/>
    <property type="evidence" value="ECO:0007669"/>
    <property type="project" value="InterPro"/>
</dbReference>
<evidence type="ECO:0000256" key="7">
    <source>
        <dbReference type="ARBA" id="ARBA00023136"/>
    </source>
</evidence>
<dbReference type="EMBL" id="LR881466">
    <property type="protein sequence ID" value="CAD5313927.1"/>
    <property type="molecule type" value="Genomic_DNA"/>
</dbReference>
<dbReference type="SMART" id="SM00397">
    <property type="entry name" value="t_SNARE"/>
    <property type="match status" value="1"/>
</dbReference>
<organism evidence="13 14">
    <name type="scientific">Arabidopsis thaliana</name>
    <name type="common">Mouse-ear cress</name>
    <dbReference type="NCBI Taxonomy" id="3702"/>
    <lineage>
        <taxon>Eukaryota</taxon>
        <taxon>Viridiplantae</taxon>
        <taxon>Streptophyta</taxon>
        <taxon>Embryophyta</taxon>
        <taxon>Tracheophyta</taxon>
        <taxon>Spermatophyta</taxon>
        <taxon>Magnoliopsida</taxon>
        <taxon>eudicotyledons</taxon>
        <taxon>Gunneridae</taxon>
        <taxon>Pentapetalae</taxon>
        <taxon>rosids</taxon>
        <taxon>malvids</taxon>
        <taxon>Brassicales</taxon>
        <taxon>Brassicaceae</taxon>
        <taxon>Camelineae</taxon>
        <taxon>Arabidopsis</taxon>
    </lineage>
</organism>
<evidence type="ECO:0000256" key="3">
    <source>
        <dbReference type="ARBA" id="ARBA00022692"/>
    </source>
</evidence>
<dbReference type="InterPro" id="IPR015260">
    <property type="entry name" value="Syntaxin-6/10/61_N"/>
</dbReference>
<dbReference type="InterPro" id="IPR000727">
    <property type="entry name" value="T_SNARE_dom"/>
</dbReference>
<dbReference type="FunFam" id="1.20.58.90:FF:000004">
    <property type="entry name" value="Syntaxin 10"/>
    <property type="match status" value="1"/>
</dbReference>
<dbReference type="PROSITE" id="PS50192">
    <property type="entry name" value="T_SNARE"/>
    <property type="match status" value="1"/>
</dbReference>
<evidence type="ECO:0000256" key="9">
    <source>
        <dbReference type="ARBA" id="ARBA00043961"/>
    </source>
</evidence>
<dbReference type="Pfam" id="PF09177">
    <property type="entry name" value="STX6_10_61_N"/>
    <property type="match status" value="1"/>
</dbReference>
<dbReference type="Gene3D" id="1.20.58.90">
    <property type="match status" value="1"/>
</dbReference>
<reference evidence="13 14" key="1">
    <citation type="submission" date="2020-09" db="EMBL/GenBank/DDBJ databases">
        <authorList>
            <person name="Ashkenazy H."/>
        </authorList>
    </citation>
    <scope>NUCLEOTIDE SEQUENCE [LARGE SCALE GENOMIC DNA]</scope>
    <source>
        <strain evidence="14">cv. Cdm-0</strain>
    </source>
</reference>
<dbReference type="InterPro" id="IPR010989">
    <property type="entry name" value="SNARE"/>
</dbReference>
<feature type="compositionally biased region" description="Basic and acidic residues" evidence="11">
    <location>
        <begin position="546"/>
        <end position="564"/>
    </location>
</feature>